<dbReference type="PANTHER" id="PTHR43280">
    <property type="entry name" value="ARAC-FAMILY TRANSCRIPTIONAL REGULATOR"/>
    <property type="match status" value="1"/>
</dbReference>
<organism evidence="5 6">
    <name type="scientific">Paenibacillus nasutitermitis</name>
    <dbReference type="NCBI Taxonomy" id="1652958"/>
    <lineage>
        <taxon>Bacteria</taxon>
        <taxon>Bacillati</taxon>
        <taxon>Bacillota</taxon>
        <taxon>Bacilli</taxon>
        <taxon>Bacillales</taxon>
        <taxon>Paenibacillaceae</taxon>
        <taxon>Paenibacillus</taxon>
    </lineage>
</organism>
<evidence type="ECO:0000313" key="5">
    <source>
        <dbReference type="EMBL" id="GGD78304.1"/>
    </source>
</evidence>
<dbReference type="GO" id="GO:0003700">
    <property type="term" value="F:DNA-binding transcription factor activity"/>
    <property type="evidence" value="ECO:0007669"/>
    <property type="project" value="InterPro"/>
</dbReference>
<reference evidence="5" key="1">
    <citation type="journal article" date="2014" name="Int. J. Syst. Evol. Microbiol.">
        <title>Complete genome sequence of Corynebacterium casei LMG S-19264T (=DSM 44701T), isolated from a smear-ripened cheese.</title>
        <authorList>
            <consortium name="US DOE Joint Genome Institute (JGI-PGF)"/>
            <person name="Walter F."/>
            <person name="Albersmeier A."/>
            <person name="Kalinowski J."/>
            <person name="Ruckert C."/>
        </authorList>
    </citation>
    <scope>NUCLEOTIDE SEQUENCE</scope>
    <source>
        <strain evidence="5">CGMCC 1.15178</strain>
    </source>
</reference>
<evidence type="ECO:0000313" key="6">
    <source>
        <dbReference type="Proteomes" id="UP000612456"/>
    </source>
</evidence>
<keyword evidence="6" id="KW-1185">Reference proteome</keyword>
<dbReference type="InterPro" id="IPR018062">
    <property type="entry name" value="HTH_AraC-typ_CS"/>
</dbReference>
<keyword evidence="1" id="KW-0805">Transcription regulation</keyword>
<dbReference type="PROSITE" id="PS00041">
    <property type="entry name" value="HTH_ARAC_FAMILY_1"/>
    <property type="match status" value="1"/>
</dbReference>
<dbReference type="SUPFAM" id="SSF51215">
    <property type="entry name" value="Regulatory protein AraC"/>
    <property type="match status" value="1"/>
</dbReference>
<dbReference type="PROSITE" id="PS01124">
    <property type="entry name" value="HTH_ARAC_FAMILY_2"/>
    <property type="match status" value="1"/>
</dbReference>
<dbReference type="SMART" id="SM00342">
    <property type="entry name" value="HTH_ARAC"/>
    <property type="match status" value="1"/>
</dbReference>
<dbReference type="PRINTS" id="PR00032">
    <property type="entry name" value="HTHARAC"/>
</dbReference>
<dbReference type="Pfam" id="PF12833">
    <property type="entry name" value="HTH_18"/>
    <property type="match status" value="1"/>
</dbReference>
<keyword evidence="2" id="KW-0238">DNA-binding</keyword>
<dbReference type="Pfam" id="PF02311">
    <property type="entry name" value="AraC_binding"/>
    <property type="match status" value="1"/>
</dbReference>
<evidence type="ECO:0000256" key="2">
    <source>
        <dbReference type="ARBA" id="ARBA00023125"/>
    </source>
</evidence>
<accession>A0A916Z662</accession>
<evidence type="ECO:0000256" key="1">
    <source>
        <dbReference type="ARBA" id="ARBA00023015"/>
    </source>
</evidence>
<comment type="caution">
    <text evidence="5">The sequence shown here is derived from an EMBL/GenBank/DDBJ whole genome shotgun (WGS) entry which is preliminary data.</text>
</comment>
<keyword evidence="3" id="KW-0804">Transcription</keyword>
<dbReference type="AlphaFoldDB" id="A0A916Z662"/>
<evidence type="ECO:0000259" key="4">
    <source>
        <dbReference type="PROSITE" id="PS01124"/>
    </source>
</evidence>
<dbReference type="EMBL" id="BMHP01000003">
    <property type="protein sequence ID" value="GGD78304.1"/>
    <property type="molecule type" value="Genomic_DNA"/>
</dbReference>
<sequence length="290" mass="33415">MSDENSVLPVYHVVHAGWELQDYAWSYPTSLHRSQETDIEYDLTKRRYMRSMPFHWLILIIEGSLEISAFGQQLSASQGACVHIEPHVPHHIHISQAAKYIWVHFRAYDLDFNRQSWKPGSPGIPNIVVPANSIALRKHFLAILEELTVQQEQYQTLANGHLSLLLAHLARDGAAMKHTRHSWQVTDEAVIQAMEYMNQHYAGKLSISELARHTNLSPNYFTTRFGQVTGMSPRKYLTLIRIGHARQLLRSTTIPMTAVAERSGFDSFPHFSRIFKQYEGVSPREYRTKH</sequence>
<dbReference type="InterPro" id="IPR018060">
    <property type="entry name" value="HTH_AraC"/>
</dbReference>
<dbReference type="SUPFAM" id="SSF46689">
    <property type="entry name" value="Homeodomain-like"/>
    <property type="match status" value="2"/>
</dbReference>
<dbReference type="Gene3D" id="2.60.120.280">
    <property type="entry name" value="Regulatory protein AraC"/>
    <property type="match status" value="1"/>
</dbReference>
<dbReference type="InterPro" id="IPR003313">
    <property type="entry name" value="AraC-bd"/>
</dbReference>
<dbReference type="InterPro" id="IPR009057">
    <property type="entry name" value="Homeodomain-like_sf"/>
</dbReference>
<feature type="domain" description="HTH araC/xylS-type" evidence="4">
    <location>
        <begin position="191"/>
        <end position="289"/>
    </location>
</feature>
<protein>
    <recommendedName>
        <fullName evidence="4">HTH araC/xylS-type domain-containing protein</fullName>
    </recommendedName>
</protein>
<proteinExistence type="predicted"/>
<name>A0A916Z662_9BACL</name>
<dbReference type="GO" id="GO:0043565">
    <property type="term" value="F:sequence-specific DNA binding"/>
    <property type="evidence" value="ECO:0007669"/>
    <property type="project" value="InterPro"/>
</dbReference>
<dbReference type="Proteomes" id="UP000612456">
    <property type="component" value="Unassembled WGS sequence"/>
</dbReference>
<evidence type="ECO:0000256" key="3">
    <source>
        <dbReference type="ARBA" id="ARBA00023163"/>
    </source>
</evidence>
<dbReference type="Gene3D" id="1.10.10.60">
    <property type="entry name" value="Homeodomain-like"/>
    <property type="match status" value="2"/>
</dbReference>
<dbReference type="InterPro" id="IPR020449">
    <property type="entry name" value="Tscrpt_reg_AraC-type_HTH"/>
</dbReference>
<dbReference type="InterPro" id="IPR037923">
    <property type="entry name" value="HTH-like"/>
</dbReference>
<dbReference type="PANTHER" id="PTHR43280:SF2">
    <property type="entry name" value="HTH-TYPE TRANSCRIPTIONAL REGULATOR EXSA"/>
    <property type="match status" value="1"/>
</dbReference>
<reference evidence="5" key="2">
    <citation type="submission" date="2020-09" db="EMBL/GenBank/DDBJ databases">
        <authorList>
            <person name="Sun Q."/>
            <person name="Zhou Y."/>
        </authorList>
    </citation>
    <scope>NUCLEOTIDE SEQUENCE</scope>
    <source>
        <strain evidence="5">CGMCC 1.15178</strain>
    </source>
</reference>
<gene>
    <name evidence="5" type="ORF">GCM10010911_40420</name>
</gene>
<dbReference type="RefSeq" id="WP_188994289.1">
    <property type="nucleotide sequence ID" value="NZ_BMHP01000003.1"/>
</dbReference>